<evidence type="ECO:0000256" key="2">
    <source>
        <dbReference type="SAM" id="Phobius"/>
    </source>
</evidence>
<reference evidence="4" key="1">
    <citation type="journal article" date="2019" name="Int. J. Syst. Evol. Microbiol.">
        <title>The Global Catalogue of Microorganisms (GCM) 10K type strain sequencing project: providing services to taxonomists for standard genome sequencing and annotation.</title>
        <authorList>
            <consortium name="The Broad Institute Genomics Platform"/>
            <consortium name="The Broad Institute Genome Sequencing Center for Infectious Disease"/>
            <person name="Wu L."/>
            <person name="Ma J."/>
        </authorList>
    </citation>
    <scope>NUCLEOTIDE SEQUENCE [LARGE SCALE GENOMIC DNA]</scope>
    <source>
        <strain evidence="4">XZYJ18</strain>
    </source>
</reference>
<dbReference type="InterPro" id="IPR025443">
    <property type="entry name" value="DUF4307"/>
</dbReference>
<dbReference type="Pfam" id="PF14155">
    <property type="entry name" value="DUF4307"/>
    <property type="match status" value="1"/>
</dbReference>
<evidence type="ECO:0000256" key="1">
    <source>
        <dbReference type="SAM" id="MobiDB-lite"/>
    </source>
</evidence>
<keyword evidence="2" id="KW-0812">Transmembrane</keyword>
<comment type="caution">
    <text evidence="3">The sequence shown here is derived from an EMBL/GenBank/DDBJ whole genome shotgun (WGS) entry which is preliminary data.</text>
</comment>
<dbReference type="RefSeq" id="WP_378570790.1">
    <property type="nucleotide sequence ID" value="NZ_JBHSFQ010000001.1"/>
</dbReference>
<sequence length="137" mass="14161">MPESPSDVPPPPGEQAPGAKRRHGNKPVIFIIGVLVAGVFTIGWGSALLSYGGAGGVSMQTVAWRVLSDAEATITFQVNSGEPVECLVTATDAQHVEVGQTSVEVEAGLQDVTTSVETIREASAVQVASCREQGSTK</sequence>
<dbReference type="EMBL" id="JBHSFQ010000001">
    <property type="protein sequence ID" value="MFC4560564.1"/>
    <property type="molecule type" value="Genomic_DNA"/>
</dbReference>
<gene>
    <name evidence="3" type="ORF">ACFO4E_01710</name>
</gene>
<accession>A0ABV9DNS9</accession>
<name>A0ABV9DNS9_9ACTN</name>
<dbReference type="Proteomes" id="UP001595923">
    <property type="component" value="Unassembled WGS sequence"/>
</dbReference>
<protein>
    <submittedName>
        <fullName evidence="3">DUF4307 domain-containing protein</fullName>
    </submittedName>
</protein>
<evidence type="ECO:0000313" key="3">
    <source>
        <dbReference type="EMBL" id="MFC4560564.1"/>
    </source>
</evidence>
<feature type="transmembrane region" description="Helical" evidence="2">
    <location>
        <begin position="28"/>
        <end position="51"/>
    </location>
</feature>
<keyword evidence="4" id="KW-1185">Reference proteome</keyword>
<organism evidence="3 4">
    <name type="scientific">Nocardiopsis mangrovi</name>
    <dbReference type="NCBI Taxonomy" id="1179818"/>
    <lineage>
        <taxon>Bacteria</taxon>
        <taxon>Bacillati</taxon>
        <taxon>Actinomycetota</taxon>
        <taxon>Actinomycetes</taxon>
        <taxon>Streptosporangiales</taxon>
        <taxon>Nocardiopsidaceae</taxon>
        <taxon>Nocardiopsis</taxon>
    </lineage>
</organism>
<feature type="region of interest" description="Disordered" evidence="1">
    <location>
        <begin position="1"/>
        <end position="21"/>
    </location>
</feature>
<proteinExistence type="predicted"/>
<evidence type="ECO:0000313" key="4">
    <source>
        <dbReference type="Proteomes" id="UP001595923"/>
    </source>
</evidence>
<keyword evidence="2" id="KW-0472">Membrane</keyword>
<keyword evidence="2" id="KW-1133">Transmembrane helix</keyword>